<proteinExistence type="predicted"/>
<dbReference type="AlphaFoldDB" id="A0A814XT82"/>
<evidence type="ECO:0000256" key="1">
    <source>
        <dbReference type="SAM" id="MobiDB-lite"/>
    </source>
</evidence>
<protein>
    <recommendedName>
        <fullName evidence="2">PiggyBac transposable element-derived protein domain-containing protein</fullName>
    </recommendedName>
</protein>
<feature type="compositionally biased region" description="Acidic residues" evidence="1">
    <location>
        <begin position="13"/>
        <end position="28"/>
    </location>
</feature>
<evidence type="ECO:0000259" key="2">
    <source>
        <dbReference type="Pfam" id="PF13843"/>
    </source>
</evidence>
<keyword evidence="4" id="KW-1185">Reference proteome</keyword>
<dbReference type="PANTHER" id="PTHR46599">
    <property type="entry name" value="PIGGYBAC TRANSPOSABLE ELEMENT-DERIVED PROTEIN 4"/>
    <property type="match status" value="1"/>
</dbReference>
<dbReference type="EMBL" id="CAJNOL010000855">
    <property type="protein sequence ID" value="CAF1220056.1"/>
    <property type="molecule type" value="Genomic_DNA"/>
</dbReference>
<gene>
    <name evidence="3" type="ORF">JXQ802_LOCUS25393</name>
</gene>
<evidence type="ECO:0000313" key="3">
    <source>
        <dbReference type="EMBL" id="CAF1220056.1"/>
    </source>
</evidence>
<accession>A0A814XT82</accession>
<dbReference type="Proteomes" id="UP000663870">
    <property type="component" value="Unassembled WGS sequence"/>
</dbReference>
<dbReference type="PANTHER" id="PTHR46599:SF3">
    <property type="entry name" value="PIGGYBAC TRANSPOSABLE ELEMENT-DERIVED PROTEIN 4"/>
    <property type="match status" value="1"/>
</dbReference>
<evidence type="ECO:0000313" key="4">
    <source>
        <dbReference type="Proteomes" id="UP000663870"/>
    </source>
</evidence>
<feature type="region of interest" description="Disordered" evidence="1">
    <location>
        <begin position="1"/>
        <end position="28"/>
    </location>
</feature>
<feature type="domain" description="PiggyBac transposable element-derived protein" evidence="2">
    <location>
        <begin position="75"/>
        <end position="198"/>
    </location>
</feature>
<sequence length="295" mass="34634">MDSESGNESGDYSYDESSDEVEYSSDWDEEYTASFEKISTTRRNLRKGNFNPRLFSFDSSSCELSFTIKNLALETPFDFFKLFFDRRLLETIVKETNRFHANSAWTSYSRTAPWIDTTINEMYTFLATVMLMPHSKKNRICDYWSTDHLIATPIFAELFTRNRFRALLTNLHFNKNQNQIVKDSLYKIQSIIDELKKRRTVSRVIDSARTAIIKHFVPKYLGFSHLTRRELIDNHTRPLAKLLFDQPSEDKAIIILDGTYIYVQKSGNNLLQRRTYSLHKDRALIKPMMFVSTDS</sequence>
<dbReference type="InterPro" id="IPR029526">
    <property type="entry name" value="PGBD"/>
</dbReference>
<name>A0A814XT82_9BILA</name>
<reference evidence="3" key="1">
    <citation type="submission" date="2021-02" db="EMBL/GenBank/DDBJ databases">
        <authorList>
            <person name="Nowell W R."/>
        </authorList>
    </citation>
    <scope>NUCLEOTIDE SEQUENCE</scope>
</reference>
<organism evidence="3 4">
    <name type="scientific">Rotaria sordida</name>
    <dbReference type="NCBI Taxonomy" id="392033"/>
    <lineage>
        <taxon>Eukaryota</taxon>
        <taxon>Metazoa</taxon>
        <taxon>Spiralia</taxon>
        <taxon>Gnathifera</taxon>
        <taxon>Rotifera</taxon>
        <taxon>Eurotatoria</taxon>
        <taxon>Bdelloidea</taxon>
        <taxon>Philodinida</taxon>
        <taxon>Philodinidae</taxon>
        <taxon>Rotaria</taxon>
    </lineage>
</organism>
<dbReference type="Pfam" id="PF13843">
    <property type="entry name" value="DDE_Tnp_1_7"/>
    <property type="match status" value="1"/>
</dbReference>
<comment type="caution">
    <text evidence="3">The sequence shown here is derived from an EMBL/GenBank/DDBJ whole genome shotgun (WGS) entry which is preliminary data.</text>
</comment>